<name>A0ABY7NHS7_9MICO</name>
<evidence type="ECO:0000313" key="3">
    <source>
        <dbReference type="Proteomes" id="UP001212421"/>
    </source>
</evidence>
<reference evidence="2 3" key="1">
    <citation type="submission" date="2021-05" db="EMBL/GenBank/DDBJ databases">
        <authorList>
            <person name="Kumar R."/>
            <person name="Kumar A."/>
            <person name="Mukhia S."/>
        </authorList>
    </citation>
    <scope>NUCLEOTIDE SEQUENCE [LARGE SCALE GENOMIC DNA]</scope>
    <source>
        <strain evidence="2 3">ERMR7:08</strain>
    </source>
</reference>
<dbReference type="EMBL" id="CP075584">
    <property type="protein sequence ID" value="WBM81140.1"/>
    <property type="molecule type" value="Genomic_DNA"/>
</dbReference>
<organism evidence="2 3">
    <name type="scientific">Cryobacterium breve</name>
    <dbReference type="NCBI Taxonomy" id="1259258"/>
    <lineage>
        <taxon>Bacteria</taxon>
        <taxon>Bacillati</taxon>
        <taxon>Actinomycetota</taxon>
        <taxon>Actinomycetes</taxon>
        <taxon>Micrococcales</taxon>
        <taxon>Microbacteriaceae</taxon>
        <taxon>Cryobacterium</taxon>
    </lineage>
</organism>
<keyword evidence="1" id="KW-1133">Transmembrane helix</keyword>
<keyword evidence="1" id="KW-0472">Membrane</keyword>
<dbReference type="RefSeq" id="WP_281535881.1">
    <property type="nucleotide sequence ID" value="NZ_CP075584.1"/>
</dbReference>
<feature type="transmembrane region" description="Helical" evidence="1">
    <location>
        <begin position="60"/>
        <end position="93"/>
    </location>
</feature>
<gene>
    <name evidence="2" type="ORF">KIV56_07950</name>
</gene>
<keyword evidence="3" id="KW-1185">Reference proteome</keyword>
<evidence type="ECO:0008006" key="4">
    <source>
        <dbReference type="Google" id="ProtNLM"/>
    </source>
</evidence>
<proteinExistence type="predicted"/>
<keyword evidence="1" id="KW-0812">Transmembrane</keyword>
<accession>A0ABY7NHS7</accession>
<sequence>MTDARRATAAGDDVGLELTRPPEEVTGELDYASTVTAPTEWVPYVYTESELRALSRRRAIAVASLGFGAVGLAGAVFVVWAAPLSLTAVILAVWASRTERAAVSIWAWGLGTGLAGLVIAAGWIVLISQAISPIPH</sequence>
<protein>
    <recommendedName>
        <fullName evidence="4">DUF4190 domain-containing protein</fullName>
    </recommendedName>
</protein>
<dbReference type="Proteomes" id="UP001212421">
    <property type="component" value="Chromosome"/>
</dbReference>
<evidence type="ECO:0000313" key="2">
    <source>
        <dbReference type="EMBL" id="WBM81140.1"/>
    </source>
</evidence>
<evidence type="ECO:0000256" key="1">
    <source>
        <dbReference type="SAM" id="Phobius"/>
    </source>
</evidence>
<feature type="transmembrane region" description="Helical" evidence="1">
    <location>
        <begin position="105"/>
        <end position="127"/>
    </location>
</feature>